<keyword evidence="1" id="KW-0472">Membrane</keyword>
<reference evidence="2 3" key="1">
    <citation type="journal article" date="2020" name="Cell Host Microbe">
        <title>Functional and Genomic Variation between Human-Derived Isolates of Lachnospiraceae Reveals Inter- and Intra-Species Diversity.</title>
        <authorList>
            <person name="Sorbara M.T."/>
            <person name="Littmann E.R."/>
            <person name="Fontana E."/>
            <person name="Moody T.U."/>
            <person name="Kohout C.E."/>
            <person name="Gjonbalaj M."/>
            <person name="Eaton V."/>
            <person name="Seok R."/>
            <person name="Leiner I.M."/>
            <person name="Pamer E.G."/>
        </authorList>
    </citation>
    <scope>NUCLEOTIDE SEQUENCE [LARGE SCALE GENOMIC DNA]</scope>
    <source>
        <strain evidence="2 3">MSK.14.54</strain>
    </source>
</reference>
<feature type="transmembrane region" description="Helical" evidence="1">
    <location>
        <begin position="48"/>
        <end position="68"/>
    </location>
</feature>
<sequence length="123" mass="13934">MFYNIALRTGIALNFIAIISNMLICFINDESRWNGQMKTISSKCRNIGLIYVALAWFVGNGEFVTAGRDTYAQVAYWMQIFSSGWIIVFVATLFSKLWKKGEDLSGKALVSALLYFVIAYLIH</sequence>
<accession>A0ABX2GEA3</accession>
<organism evidence="2 3">
    <name type="scientific">Fusicatenibacter saccharivorans</name>
    <dbReference type="NCBI Taxonomy" id="1150298"/>
    <lineage>
        <taxon>Bacteria</taxon>
        <taxon>Bacillati</taxon>
        <taxon>Bacillota</taxon>
        <taxon>Clostridia</taxon>
        <taxon>Lachnospirales</taxon>
        <taxon>Lachnospiraceae</taxon>
        <taxon>Fusicatenibacter</taxon>
    </lineage>
</organism>
<proteinExistence type="predicted"/>
<evidence type="ECO:0000313" key="3">
    <source>
        <dbReference type="Proteomes" id="UP000768180"/>
    </source>
</evidence>
<dbReference type="EMBL" id="JAAITQ010000015">
    <property type="protein sequence ID" value="NSE16607.1"/>
    <property type="molecule type" value="Genomic_DNA"/>
</dbReference>
<dbReference type="RefSeq" id="WP_173829884.1">
    <property type="nucleotide sequence ID" value="NZ_JAAITQ010000015.1"/>
</dbReference>
<protein>
    <submittedName>
        <fullName evidence="2">Uncharacterized protein</fullName>
    </submittedName>
</protein>
<feature type="transmembrane region" description="Helical" evidence="1">
    <location>
        <begin position="6"/>
        <end position="27"/>
    </location>
</feature>
<keyword evidence="1" id="KW-0812">Transmembrane</keyword>
<gene>
    <name evidence="2" type="ORF">G5B05_09340</name>
</gene>
<keyword evidence="1" id="KW-1133">Transmembrane helix</keyword>
<evidence type="ECO:0000256" key="1">
    <source>
        <dbReference type="SAM" id="Phobius"/>
    </source>
</evidence>
<keyword evidence="3" id="KW-1185">Reference proteome</keyword>
<evidence type="ECO:0000313" key="2">
    <source>
        <dbReference type="EMBL" id="NSE16607.1"/>
    </source>
</evidence>
<name>A0ABX2GEA3_9FIRM</name>
<feature type="transmembrane region" description="Helical" evidence="1">
    <location>
        <begin position="106"/>
        <end position="122"/>
    </location>
</feature>
<comment type="caution">
    <text evidence="2">The sequence shown here is derived from an EMBL/GenBank/DDBJ whole genome shotgun (WGS) entry which is preliminary data.</text>
</comment>
<dbReference type="Proteomes" id="UP000768180">
    <property type="component" value="Unassembled WGS sequence"/>
</dbReference>
<feature type="transmembrane region" description="Helical" evidence="1">
    <location>
        <begin position="74"/>
        <end position="94"/>
    </location>
</feature>